<organism evidence="1 2">
    <name type="scientific">Gemmatirosa kalamazoonensis</name>
    <dbReference type="NCBI Taxonomy" id="861299"/>
    <lineage>
        <taxon>Bacteria</taxon>
        <taxon>Pseudomonadati</taxon>
        <taxon>Gemmatimonadota</taxon>
        <taxon>Gemmatimonadia</taxon>
        <taxon>Gemmatimonadales</taxon>
        <taxon>Gemmatimonadaceae</taxon>
        <taxon>Gemmatirosa</taxon>
    </lineage>
</organism>
<dbReference type="Gene3D" id="2.170.130.10">
    <property type="entry name" value="TonB-dependent receptor, plug domain"/>
    <property type="match status" value="1"/>
</dbReference>
<evidence type="ECO:0008006" key="3">
    <source>
        <dbReference type="Google" id="ProtNLM"/>
    </source>
</evidence>
<dbReference type="RefSeq" id="WP_104022969.1">
    <property type="nucleotide sequence ID" value="NZ_CP007128.1"/>
</dbReference>
<protein>
    <recommendedName>
        <fullName evidence="3">TonB-dependent receptor plug</fullName>
    </recommendedName>
</protein>
<evidence type="ECO:0000313" key="2">
    <source>
        <dbReference type="Proteomes" id="UP000019151"/>
    </source>
</evidence>
<keyword evidence="2" id="KW-1185">Reference proteome</keyword>
<dbReference type="InParanoid" id="W0RR50"/>
<accession>W0RR50</accession>
<evidence type="ECO:0000313" key="1">
    <source>
        <dbReference type="EMBL" id="AHG92058.1"/>
    </source>
</evidence>
<dbReference type="Proteomes" id="UP000019151">
    <property type="component" value="Chromosome"/>
</dbReference>
<sequence length="155" mass="16822">MRSHSGLLPRLATLAVLGAAAWGGGCAANQRRPERRLDRTVITREQMLDGNYTNAFDAVSALHSIWLRPRGVDSFLVPSIVWVYVDGIRVGGVDALQSIQPRLVNTIRFYDGASATSRWGVDNGAGVIHVSTWKEGAPGMLVPDSTRRPARPDST</sequence>
<dbReference type="SUPFAM" id="SSF56935">
    <property type="entry name" value="Porins"/>
    <property type="match status" value="1"/>
</dbReference>
<name>W0RR50_9BACT</name>
<dbReference type="PROSITE" id="PS51257">
    <property type="entry name" value="PROKAR_LIPOPROTEIN"/>
    <property type="match status" value="1"/>
</dbReference>
<gene>
    <name evidence="1" type="ORF">J421_4521</name>
</gene>
<dbReference type="InterPro" id="IPR037066">
    <property type="entry name" value="Plug_dom_sf"/>
</dbReference>
<dbReference type="STRING" id="861299.J421_4521"/>
<dbReference type="KEGG" id="gba:J421_4521"/>
<proteinExistence type="predicted"/>
<dbReference type="EMBL" id="CP007128">
    <property type="protein sequence ID" value="AHG92058.1"/>
    <property type="molecule type" value="Genomic_DNA"/>
</dbReference>
<dbReference type="HOGENOM" id="CLU_1692967_0_0_0"/>
<dbReference type="AlphaFoldDB" id="W0RR50"/>
<reference evidence="1 2" key="1">
    <citation type="journal article" date="2014" name="Genome Announc.">
        <title>Genome Sequence and Methylome of Soil Bacterium Gemmatirosa kalamazoonensis KBS708T, a Member of the Rarely Cultivated Gemmatimonadetes Phylum.</title>
        <authorList>
            <person name="Debruyn J.M."/>
            <person name="Radosevich M."/>
            <person name="Wommack K.E."/>
            <person name="Polson S.W."/>
            <person name="Hauser L.J."/>
            <person name="Fawaz M.N."/>
            <person name="Korlach J."/>
            <person name="Tsai Y.C."/>
        </authorList>
    </citation>
    <scope>NUCLEOTIDE SEQUENCE [LARGE SCALE GENOMIC DNA]</scope>
    <source>
        <strain evidence="1 2">KBS708</strain>
    </source>
</reference>